<evidence type="ECO:0000313" key="5">
    <source>
        <dbReference type="Proteomes" id="UP000217446"/>
    </source>
</evidence>
<accession>A0A250V8R7</accession>
<feature type="domain" description="Histidine kinase/HSP90-like ATPase" evidence="3">
    <location>
        <begin position="42"/>
        <end position="141"/>
    </location>
</feature>
<dbReference type="PANTHER" id="PTHR35526:SF3">
    <property type="entry name" value="ANTI-SIGMA-F FACTOR RSBW"/>
    <property type="match status" value="1"/>
</dbReference>
<organism evidence="4 5">
    <name type="scientific">Streptomyces olivochromogenes</name>
    <dbReference type="NCBI Taxonomy" id="1963"/>
    <lineage>
        <taxon>Bacteria</taxon>
        <taxon>Bacillati</taxon>
        <taxon>Actinomycetota</taxon>
        <taxon>Actinomycetes</taxon>
        <taxon>Kitasatosporales</taxon>
        <taxon>Streptomycetaceae</taxon>
        <taxon>Streptomyces</taxon>
    </lineage>
</organism>
<feature type="compositionally biased region" description="Low complexity" evidence="2">
    <location>
        <begin position="21"/>
        <end position="30"/>
    </location>
</feature>
<name>A0A250V8R7_STROL</name>
<dbReference type="Gene3D" id="3.30.565.10">
    <property type="entry name" value="Histidine kinase-like ATPase, C-terminal domain"/>
    <property type="match status" value="1"/>
</dbReference>
<keyword evidence="1" id="KW-0723">Serine/threonine-protein kinase</keyword>
<dbReference type="EMBL" id="BDQI01000003">
    <property type="protein sequence ID" value="GAX50587.1"/>
    <property type="molecule type" value="Genomic_DNA"/>
</dbReference>
<dbReference type="PANTHER" id="PTHR35526">
    <property type="entry name" value="ANTI-SIGMA-F FACTOR RSBW-RELATED"/>
    <property type="match status" value="1"/>
</dbReference>
<sequence length="237" mass="25416">MASVIPSAPLGTDAAEDRSGPRATAGVRPGPAAARRFRFELAAHPGSVAQARHLTRARLSGWAVSDDTCDTAVLVVSELVTNAIVHSASARVVCELHDGDDLVRIAVRDEGCAPDEPHPSPQRPEEEHGRGLLLVAAVCRSWGAQDTAPGLLVWADLPRSPTADTTGAAAARSDLGWSARKPSTDGRGTGTEASWETEASWRTERSWRREASWTRETSWGTRTMGVPPMRSRDRGRL</sequence>
<proteinExistence type="predicted"/>
<dbReference type="InterPro" id="IPR050267">
    <property type="entry name" value="Anti-sigma-factor_SerPK"/>
</dbReference>
<comment type="caution">
    <text evidence="4">The sequence shown here is derived from an EMBL/GenBank/DDBJ whole genome shotgun (WGS) entry which is preliminary data.</text>
</comment>
<dbReference type="Proteomes" id="UP000217446">
    <property type="component" value="Unassembled WGS sequence"/>
</dbReference>
<keyword evidence="5" id="KW-1185">Reference proteome</keyword>
<protein>
    <submittedName>
        <fullName evidence="4">ATPase</fullName>
    </submittedName>
</protein>
<dbReference type="InterPro" id="IPR036890">
    <property type="entry name" value="HATPase_C_sf"/>
</dbReference>
<dbReference type="AlphaFoldDB" id="A0A250V8R7"/>
<feature type="region of interest" description="Disordered" evidence="2">
    <location>
        <begin position="1"/>
        <end position="30"/>
    </location>
</feature>
<evidence type="ECO:0000256" key="1">
    <source>
        <dbReference type="ARBA" id="ARBA00022527"/>
    </source>
</evidence>
<evidence type="ECO:0000313" key="4">
    <source>
        <dbReference type="EMBL" id="GAX50587.1"/>
    </source>
</evidence>
<feature type="compositionally biased region" description="Basic and acidic residues" evidence="2">
    <location>
        <begin position="199"/>
        <end position="213"/>
    </location>
</feature>
<dbReference type="SUPFAM" id="SSF55874">
    <property type="entry name" value="ATPase domain of HSP90 chaperone/DNA topoisomerase II/histidine kinase"/>
    <property type="match status" value="1"/>
</dbReference>
<dbReference type="RefSeq" id="WP_067364042.1">
    <property type="nucleotide sequence ID" value="NZ_BDQI01000003.1"/>
</dbReference>
<dbReference type="CDD" id="cd16936">
    <property type="entry name" value="HATPase_RsbW-like"/>
    <property type="match status" value="1"/>
</dbReference>
<gene>
    <name evidence="4" type="ORF">SO3561_02085</name>
</gene>
<dbReference type="InterPro" id="IPR003594">
    <property type="entry name" value="HATPase_dom"/>
</dbReference>
<reference evidence="5" key="1">
    <citation type="submission" date="2017-05" db="EMBL/GenBank/DDBJ databases">
        <title>Streptomyces olivochromogenes NBRC 3561 whole genome shotgun sequence.</title>
        <authorList>
            <person name="Dohra H."/>
            <person name="Kodani S."/>
        </authorList>
    </citation>
    <scope>NUCLEOTIDE SEQUENCE [LARGE SCALE GENOMIC DNA]</scope>
    <source>
        <strain evidence="5">NBRC 3561</strain>
    </source>
</reference>
<dbReference type="Pfam" id="PF13581">
    <property type="entry name" value="HATPase_c_2"/>
    <property type="match status" value="1"/>
</dbReference>
<feature type="region of interest" description="Disordered" evidence="2">
    <location>
        <begin position="162"/>
        <end position="237"/>
    </location>
</feature>
<evidence type="ECO:0000256" key="2">
    <source>
        <dbReference type="SAM" id="MobiDB-lite"/>
    </source>
</evidence>
<dbReference type="STRING" id="1963.AQJ27_08415"/>
<keyword evidence="1" id="KW-0418">Kinase</keyword>
<dbReference type="GO" id="GO:0004674">
    <property type="term" value="F:protein serine/threonine kinase activity"/>
    <property type="evidence" value="ECO:0007669"/>
    <property type="project" value="UniProtKB-KW"/>
</dbReference>
<keyword evidence="1" id="KW-0808">Transferase</keyword>
<evidence type="ECO:0000259" key="3">
    <source>
        <dbReference type="Pfam" id="PF13581"/>
    </source>
</evidence>